<evidence type="ECO:0000313" key="3">
    <source>
        <dbReference type="Proteomes" id="UP000325577"/>
    </source>
</evidence>
<evidence type="ECO:0000313" key="2">
    <source>
        <dbReference type="EMBL" id="KAA8531752.1"/>
    </source>
</evidence>
<dbReference type="Proteomes" id="UP000325577">
    <property type="component" value="Linkage Group LG2"/>
</dbReference>
<accession>A0A5J5APS2</accession>
<dbReference type="AlphaFoldDB" id="A0A5J5APS2"/>
<keyword evidence="3" id="KW-1185">Reference proteome</keyword>
<sequence>MVVVVVVMMTMMMLCIFQDKWSLSLSHIVFRGSEDVTGGILQRLSKCDKEIKDLMMMYAECQSQHRKLIEGETKQRRRARLNHLKTSAQMS</sequence>
<organism evidence="2 3">
    <name type="scientific">Nyssa sinensis</name>
    <dbReference type="NCBI Taxonomy" id="561372"/>
    <lineage>
        <taxon>Eukaryota</taxon>
        <taxon>Viridiplantae</taxon>
        <taxon>Streptophyta</taxon>
        <taxon>Embryophyta</taxon>
        <taxon>Tracheophyta</taxon>
        <taxon>Spermatophyta</taxon>
        <taxon>Magnoliopsida</taxon>
        <taxon>eudicotyledons</taxon>
        <taxon>Gunneridae</taxon>
        <taxon>Pentapetalae</taxon>
        <taxon>asterids</taxon>
        <taxon>Cornales</taxon>
        <taxon>Nyssaceae</taxon>
        <taxon>Nyssa</taxon>
    </lineage>
</organism>
<gene>
    <name evidence="2" type="ORF">F0562_006531</name>
</gene>
<proteinExistence type="predicted"/>
<dbReference type="EMBL" id="CM018043">
    <property type="protein sequence ID" value="KAA8531752.1"/>
    <property type="molecule type" value="Genomic_DNA"/>
</dbReference>
<feature type="signal peptide" evidence="1">
    <location>
        <begin position="1"/>
        <end position="17"/>
    </location>
</feature>
<feature type="chain" id="PRO_5023822175" evidence="1">
    <location>
        <begin position="18"/>
        <end position="91"/>
    </location>
</feature>
<evidence type="ECO:0000256" key="1">
    <source>
        <dbReference type="SAM" id="SignalP"/>
    </source>
</evidence>
<protein>
    <submittedName>
        <fullName evidence="2">Uncharacterized protein</fullName>
    </submittedName>
</protein>
<keyword evidence="1" id="KW-0732">Signal</keyword>
<name>A0A5J5APS2_9ASTE</name>
<reference evidence="2 3" key="1">
    <citation type="submission" date="2019-09" db="EMBL/GenBank/DDBJ databases">
        <title>A chromosome-level genome assembly of the Chinese tupelo Nyssa sinensis.</title>
        <authorList>
            <person name="Yang X."/>
            <person name="Kang M."/>
            <person name="Yang Y."/>
            <person name="Xiong H."/>
            <person name="Wang M."/>
            <person name="Zhang Z."/>
            <person name="Wang Z."/>
            <person name="Wu H."/>
            <person name="Ma T."/>
            <person name="Liu J."/>
            <person name="Xi Z."/>
        </authorList>
    </citation>
    <scope>NUCLEOTIDE SEQUENCE [LARGE SCALE GENOMIC DNA]</scope>
    <source>
        <strain evidence="2">J267</strain>
        <tissue evidence="2">Leaf</tissue>
    </source>
</reference>